<dbReference type="EMBL" id="CM055103">
    <property type="protein sequence ID" value="KAJ7535123.1"/>
    <property type="molecule type" value="Genomic_DNA"/>
</dbReference>
<sequence length="1002" mass="110101">MIMLKALGLLYLLSVSLTTTASTSSSCRLVHCESPPSQGSHNSEFVERSSEFWAYDKLSGSWKQVDISKIFGNQSKINASSSDNLSNKGSTGESNSQRESVSARDWSNVAEKLKEQTGESPPDLYDTGTNPGAEVKKAALFAKDASNPSQEARLTEAYRNRRRVSLMRFSDASIWITGHSGSIYEMFWNGLQWVIIPHDLPNFAGYAVGTYAVNRTMLALSEEGVLYQLHVTVEGDIRWISCSPQVPVTSPHPGVASREISLHKPAMSSPDTSSLHFPTTDGLLFELVSIHPTKWLNHGQPRGGDVAAVVNVGTLRPGAVFTVSSKGDLYEYDPKAKPAWRKHIREGSSIESFPLEAATGVTLHDLAGPSSTSLFLMTKDGFLVERRLAQSKWRWLFHSSLENVRLTSIGPSFIDPNTGNTSVFCTTRNGTVYEYRLPYALGNAKYGSNSLESGTWIDYKQPADVPVMSSVVGASLGHGRFFFALEDGRIGELHLPGQGGPGVGPITRIPAGKRQPTSYTWSIFESPETEGGNAEYCNADHGPRNCLEGVKHATYYDESKVVSNGKSSQWKRPSGRGRARKSTYVTSSEAEETSSQSVISGSPSPVNQSLSDLFQFRTLQCNRSLFLVGGDGIVTEKFLDGDTWMWLKHEFATPIQGLVAIYNNSIYAVDSEGSLFILESIDNQLQWLNCTALEGGTTVLSGRPWDGVLGDLRVTTLDDALVFVSQSGQLFEFKVALRTFTWRNCGHPPGTKVAAILDQEVLRHRVVYVAGMDGKLYHFNRVTFLWHANKQPSDILLSTIPGVVLRPNFQTTAGSLFLRAEDGSLVEYHWDNAEGWLWTKHGFPKEGVVLATAPGPSLVGSWIFMVVSDGRVFGRHWDGNKWVWIDCGYPSPDILLQEIGGSSIVPESLIGDSAKQDWKPFPLKENSGFPNFDVYLSFTGECNTMMAPVRPVAYASDTATFLLVDGRLAELKQIDEGTWGWTSIIETPTSSCQSTYWAAPES</sequence>
<organism evidence="1 2">
    <name type="scientific">Diphasiastrum complanatum</name>
    <name type="common">Issler's clubmoss</name>
    <name type="synonym">Lycopodium complanatum</name>
    <dbReference type="NCBI Taxonomy" id="34168"/>
    <lineage>
        <taxon>Eukaryota</taxon>
        <taxon>Viridiplantae</taxon>
        <taxon>Streptophyta</taxon>
        <taxon>Embryophyta</taxon>
        <taxon>Tracheophyta</taxon>
        <taxon>Lycopodiopsida</taxon>
        <taxon>Lycopodiales</taxon>
        <taxon>Lycopodiaceae</taxon>
        <taxon>Lycopodioideae</taxon>
        <taxon>Diphasiastrum</taxon>
    </lineage>
</organism>
<name>A0ACC2BZA3_DIPCM</name>
<reference evidence="2" key="1">
    <citation type="journal article" date="2024" name="Proc. Natl. Acad. Sci. U.S.A.">
        <title>Extraordinary preservation of gene collinearity over three hundred million years revealed in homosporous lycophytes.</title>
        <authorList>
            <person name="Li C."/>
            <person name="Wickell D."/>
            <person name="Kuo L.Y."/>
            <person name="Chen X."/>
            <person name="Nie B."/>
            <person name="Liao X."/>
            <person name="Peng D."/>
            <person name="Ji J."/>
            <person name="Jenkins J."/>
            <person name="Williams M."/>
            <person name="Shu S."/>
            <person name="Plott C."/>
            <person name="Barry K."/>
            <person name="Rajasekar S."/>
            <person name="Grimwood J."/>
            <person name="Han X."/>
            <person name="Sun S."/>
            <person name="Hou Z."/>
            <person name="He W."/>
            <person name="Dai G."/>
            <person name="Sun C."/>
            <person name="Schmutz J."/>
            <person name="Leebens-Mack J.H."/>
            <person name="Li F.W."/>
            <person name="Wang L."/>
        </authorList>
    </citation>
    <scope>NUCLEOTIDE SEQUENCE [LARGE SCALE GENOMIC DNA]</scope>
    <source>
        <strain evidence="2">cv. PW_Plant_1</strain>
    </source>
</reference>
<evidence type="ECO:0000313" key="2">
    <source>
        <dbReference type="Proteomes" id="UP001162992"/>
    </source>
</evidence>
<protein>
    <submittedName>
        <fullName evidence="1">Uncharacterized protein</fullName>
    </submittedName>
</protein>
<dbReference type="Proteomes" id="UP001162992">
    <property type="component" value="Chromosome 12"/>
</dbReference>
<gene>
    <name evidence="1" type="ORF">O6H91_12G019000</name>
</gene>
<proteinExistence type="predicted"/>
<evidence type="ECO:0000313" key="1">
    <source>
        <dbReference type="EMBL" id="KAJ7535123.1"/>
    </source>
</evidence>
<accession>A0ACC2BZA3</accession>
<keyword evidence="2" id="KW-1185">Reference proteome</keyword>
<comment type="caution">
    <text evidence="1">The sequence shown here is derived from an EMBL/GenBank/DDBJ whole genome shotgun (WGS) entry which is preliminary data.</text>
</comment>